<evidence type="ECO:0000313" key="3">
    <source>
        <dbReference type="Proteomes" id="UP000288716"/>
    </source>
</evidence>
<dbReference type="PANTHER" id="PTHR46306">
    <property type="entry name" value="BTB/POZ DOMAIN-CONTAINING PROTEIN 9"/>
    <property type="match status" value="1"/>
</dbReference>
<dbReference type="EMBL" id="NCKV01007184">
    <property type="protein sequence ID" value="RWS23075.1"/>
    <property type="molecule type" value="Genomic_DNA"/>
</dbReference>
<dbReference type="SMART" id="SM00225">
    <property type="entry name" value="BTB"/>
    <property type="match status" value="1"/>
</dbReference>
<evidence type="ECO:0000313" key="2">
    <source>
        <dbReference type="EMBL" id="RWS23075.1"/>
    </source>
</evidence>
<dbReference type="Pfam" id="PF00651">
    <property type="entry name" value="BTB"/>
    <property type="match status" value="1"/>
</dbReference>
<dbReference type="Gene3D" id="3.30.710.10">
    <property type="entry name" value="Potassium Channel Kv1.1, Chain A"/>
    <property type="match status" value="1"/>
</dbReference>
<feature type="domain" description="BTB" evidence="1">
    <location>
        <begin position="19"/>
        <end position="88"/>
    </location>
</feature>
<dbReference type="InterPro" id="IPR052407">
    <property type="entry name" value="BTB_POZ_domain_cont_9"/>
</dbReference>
<dbReference type="GO" id="GO:0048512">
    <property type="term" value="P:circadian behavior"/>
    <property type="evidence" value="ECO:0007669"/>
    <property type="project" value="TreeGrafter"/>
</dbReference>
<protein>
    <submittedName>
        <fullName evidence="2">BTB/POZ domain-containing protein 9-like protein</fullName>
    </submittedName>
</protein>
<dbReference type="InterPro" id="IPR000210">
    <property type="entry name" value="BTB/POZ_dom"/>
</dbReference>
<name>A0A443S6M7_9ACAR</name>
<dbReference type="GO" id="GO:0050804">
    <property type="term" value="P:modulation of chemical synaptic transmission"/>
    <property type="evidence" value="ECO:0007669"/>
    <property type="project" value="TreeGrafter"/>
</dbReference>
<dbReference type="VEuPathDB" id="VectorBase:LDEU008965"/>
<comment type="caution">
    <text evidence="2">The sequence shown here is derived from an EMBL/GenBank/DDBJ whole genome shotgun (WGS) entry which is preliminary data.</text>
</comment>
<evidence type="ECO:0000259" key="1">
    <source>
        <dbReference type="PROSITE" id="PS50097"/>
    </source>
</evidence>
<dbReference type="Proteomes" id="UP000288716">
    <property type="component" value="Unassembled WGS sequence"/>
</dbReference>
<dbReference type="PROSITE" id="PS50097">
    <property type="entry name" value="BTB"/>
    <property type="match status" value="1"/>
</dbReference>
<dbReference type="InterPro" id="IPR011333">
    <property type="entry name" value="SKP1/BTB/POZ_sf"/>
</dbReference>
<dbReference type="GO" id="GO:0005737">
    <property type="term" value="C:cytoplasm"/>
    <property type="evidence" value="ECO:0007669"/>
    <property type="project" value="TreeGrafter"/>
</dbReference>
<dbReference type="PANTHER" id="PTHR46306:SF1">
    <property type="entry name" value="BTB_POZ DOMAIN-CONTAINING PROTEIN 9"/>
    <property type="match status" value="1"/>
</dbReference>
<sequence>MSFLSFFTTAKYLFNEHLSDITFEALNDETGEMETIVAHKFILAGNCAYFRNLFYESNGGNVVLNNKSVRIMKLLFEYIYTKKIAEELGFETTLQLCELAKEMKYDELLKYICHEHLSQSIIDGEITIKNMSLIYFLWKKLSLKSMGQCCNRFLKSNAKQIINDKLFSELDIYDEIKVLVEAVKVMDNDEVFNAIFNQIELIREDKSALLLKLVDLRKFDQQKFEKYIRDYKLIEEFYKNTYSKSFAAFRNEQTMHEHISTTSEMRSNCQGTECADSEYE</sequence>
<dbReference type="AlphaFoldDB" id="A0A443S6M7"/>
<dbReference type="STRING" id="299467.A0A443S6M7"/>
<dbReference type="SUPFAM" id="SSF54695">
    <property type="entry name" value="POZ domain"/>
    <property type="match status" value="1"/>
</dbReference>
<dbReference type="GO" id="GO:0008344">
    <property type="term" value="P:adult locomotory behavior"/>
    <property type="evidence" value="ECO:0007669"/>
    <property type="project" value="TreeGrafter"/>
</dbReference>
<reference evidence="2 3" key="1">
    <citation type="journal article" date="2018" name="Gigascience">
        <title>Genomes of trombidid mites reveal novel predicted allergens and laterally-transferred genes associated with secondary metabolism.</title>
        <authorList>
            <person name="Dong X."/>
            <person name="Chaisiri K."/>
            <person name="Xia D."/>
            <person name="Armstrong S.D."/>
            <person name="Fang Y."/>
            <person name="Donnelly M.J."/>
            <person name="Kadowaki T."/>
            <person name="McGarry J.W."/>
            <person name="Darby A.C."/>
            <person name="Makepeace B.L."/>
        </authorList>
    </citation>
    <scope>NUCLEOTIDE SEQUENCE [LARGE SCALE GENOMIC DNA]</scope>
    <source>
        <strain evidence="2">UoL-UT</strain>
    </source>
</reference>
<gene>
    <name evidence="2" type="ORF">B4U80_13963</name>
</gene>
<accession>A0A443S6M7</accession>
<proteinExistence type="predicted"/>
<organism evidence="2 3">
    <name type="scientific">Leptotrombidium deliense</name>
    <dbReference type="NCBI Taxonomy" id="299467"/>
    <lineage>
        <taxon>Eukaryota</taxon>
        <taxon>Metazoa</taxon>
        <taxon>Ecdysozoa</taxon>
        <taxon>Arthropoda</taxon>
        <taxon>Chelicerata</taxon>
        <taxon>Arachnida</taxon>
        <taxon>Acari</taxon>
        <taxon>Acariformes</taxon>
        <taxon>Trombidiformes</taxon>
        <taxon>Prostigmata</taxon>
        <taxon>Anystina</taxon>
        <taxon>Parasitengona</taxon>
        <taxon>Trombiculoidea</taxon>
        <taxon>Trombiculidae</taxon>
        <taxon>Leptotrombidium</taxon>
    </lineage>
</organism>
<dbReference type="CDD" id="cd18186">
    <property type="entry name" value="BTB_POZ_ZBTB_KLHL-like"/>
    <property type="match status" value="1"/>
</dbReference>
<keyword evidence="3" id="KW-1185">Reference proteome</keyword>